<dbReference type="EMBL" id="CAMPGE010021114">
    <property type="protein sequence ID" value="CAI2379284.1"/>
    <property type="molecule type" value="Genomic_DNA"/>
</dbReference>
<protein>
    <recommendedName>
        <fullName evidence="2">CBM20 domain-containing protein</fullName>
    </recommendedName>
</protein>
<dbReference type="Gene3D" id="2.60.40.10">
    <property type="entry name" value="Immunoglobulins"/>
    <property type="match status" value="1"/>
</dbReference>
<name>A0AAD1XUS1_EUPCR</name>
<sequence length="228" mass="25953">MEKEFIGADQQDQLGNGFSNSNESSSSVSSKGNGLQEGMCFKKLKDMSYAEISKLKIFQDNKEEILNKAIEEAKRISKRNAYFKIDEVMFKVHYETQMGQEVKILGYGGLFGNWKPEKAIKLTWNDGHHWTVKVSTEELPKEGEYKYMISCDNGDAIWASGDNKKYNIKRFKEVLNNTQLSKDSHKYEADVCLVPGSDSMPQPVVSVKIEYDPRTKVLCILDNFHSAP</sequence>
<dbReference type="SUPFAM" id="SSF49452">
    <property type="entry name" value="Starch-binding domain-like"/>
    <property type="match status" value="1"/>
</dbReference>
<proteinExistence type="predicted"/>
<evidence type="ECO:0000256" key="1">
    <source>
        <dbReference type="SAM" id="MobiDB-lite"/>
    </source>
</evidence>
<keyword evidence="4" id="KW-1185">Reference proteome</keyword>
<feature type="compositionally biased region" description="Low complexity" evidence="1">
    <location>
        <begin position="15"/>
        <end position="33"/>
    </location>
</feature>
<comment type="caution">
    <text evidence="3">The sequence shown here is derived from an EMBL/GenBank/DDBJ whole genome shotgun (WGS) entry which is preliminary data.</text>
</comment>
<evidence type="ECO:0000259" key="2">
    <source>
        <dbReference type="PROSITE" id="PS51166"/>
    </source>
</evidence>
<dbReference type="Proteomes" id="UP001295684">
    <property type="component" value="Unassembled WGS sequence"/>
</dbReference>
<dbReference type="InterPro" id="IPR013783">
    <property type="entry name" value="Ig-like_fold"/>
</dbReference>
<dbReference type="PANTHER" id="PTHR32518">
    <property type="match status" value="1"/>
</dbReference>
<feature type="region of interest" description="Disordered" evidence="1">
    <location>
        <begin position="1"/>
        <end position="33"/>
    </location>
</feature>
<evidence type="ECO:0000313" key="4">
    <source>
        <dbReference type="Proteomes" id="UP001295684"/>
    </source>
</evidence>
<evidence type="ECO:0000313" key="3">
    <source>
        <dbReference type="EMBL" id="CAI2379284.1"/>
    </source>
</evidence>
<accession>A0AAD1XUS1</accession>
<dbReference type="InterPro" id="IPR013784">
    <property type="entry name" value="Carb-bd-like_fold"/>
</dbReference>
<gene>
    <name evidence="3" type="ORF">ECRASSUSDP1_LOCUS20693</name>
</gene>
<organism evidence="3 4">
    <name type="scientific">Euplotes crassus</name>
    <dbReference type="NCBI Taxonomy" id="5936"/>
    <lineage>
        <taxon>Eukaryota</taxon>
        <taxon>Sar</taxon>
        <taxon>Alveolata</taxon>
        <taxon>Ciliophora</taxon>
        <taxon>Intramacronucleata</taxon>
        <taxon>Spirotrichea</taxon>
        <taxon>Hypotrichia</taxon>
        <taxon>Euplotida</taxon>
        <taxon>Euplotidae</taxon>
        <taxon>Moneuplotes</taxon>
    </lineage>
</organism>
<dbReference type="AlphaFoldDB" id="A0AAD1XUS1"/>
<dbReference type="GO" id="GO:2001070">
    <property type="term" value="F:starch binding"/>
    <property type="evidence" value="ECO:0007669"/>
    <property type="project" value="InterPro"/>
</dbReference>
<reference evidence="3" key="1">
    <citation type="submission" date="2023-07" db="EMBL/GenBank/DDBJ databases">
        <authorList>
            <consortium name="AG Swart"/>
            <person name="Singh M."/>
            <person name="Singh A."/>
            <person name="Seah K."/>
            <person name="Emmerich C."/>
        </authorList>
    </citation>
    <scope>NUCLEOTIDE SEQUENCE</scope>
    <source>
        <strain evidence="3">DP1</strain>
    </source>
</reference>
<dbReference type="SMART" id="SM01065">
    <property type="entry name" value="CBM_2"/>
    <property type="match status" value="1"/>
</dbReference>
<dbReference type="PROSITE" id="PS51166">
    <property type="entry name" value="CBM20"/>
    <property type="match status" value="1"/>
</dbReference>
<dbReference type="Pfam" id="PF00686">
    <property type="entry name" value="CBM_20"/>
    <property type="match status" value="1"/>
</dbReference>
<feature type="domain" description="CBM20" evidence="2">
    <location>
        <begin position="80"/>
        <end position="184"/>
    </location>
</feature>
<dbReference type="CDD" id="cd05467">
    <property type="entry name" value="CBM20"/>
    <property type="match status" value="1"/>
</dbReference>
<dbReference type="InterPro" id="IPR002044">
    <property type="entry name" value="CBM20"/>
</dbReference>
<dbReference type="PANTHER" id="PTHR32518:SF3">
    <property type="entry name" value="4-ALPHA-GLUCANOTRANSFERASE"/>
    <property type="match status" value="1"/>
</dbReference>